<dbReference type="PANTHER" id="PTHR18905:SF13">
    <property type="entry name" value="NON-CENTROSOMAL MICROTUBULE ARRAY"/>
    <property type="match status" value="1"/>
</dbReference>
<keyword evidence="3" id="KW-0597">Phosphoprotein</keyword>
<reference evidence="5" key="1">
    <citation type="submission" date="2016-04" db="EMBL/GenBank/DDBJ databases">
        <authorList>
            <person name="Calderon-Fernandez G.M.Sr."/>
        </authorList>
    </citation>
    <scope>NUCLEOTIDE SEQUENCE</scope>
    <source>
        <strain evidence="5">Int1</strain>
        <tissue evidence="5">Integument</tissue>
    </source>
</reference>
<dbReference type="GO" id="GO:0034454">
    <property type="term" value="P:microtubule anchoring at centrosome"/>
    <property type="evidence" value="ECO:0007669"/>
    <property type="project" value="TreeGrafter"/>
</dbReference>
<dbReference type="EMBL" id="GEMB01004865">
    <property type="protein sequence ID" value="JAR98434.1"/>
    <property type="molecule type" value="Transcribed_RNA"/>
</dbReference>
<keyword evidence="2" id="KW-0963">Cytoplasm</keyword>
<organism evidence="5">
    <name type="scientific">Triatoma infestans</name>
    <name type="common">Assassin bug</name>
    <dbReference type="NCBI Taxonomy" id="30076"/>
    <lineage>
        <taxon>Eukaryota</taxon>
        <taxon>Metazoa</taxon>
        <taxon>Ecdysozoa</taxon>
        <taxon>Arthropoda</taxon>
        <taxon>Hexapoda</taxon>
        <taxon>Insecta</taxon>
        <taxon>Pterygota</taxon>
        <taxon>Neoptera</taxon>
        <taxon>Paraneoptera</taxon>
        <taxon>Hemiptera</taxon>
        <taxon>Heteroptera</taxon>
        <taxon>Panheteroptera</taxon>
        <taxon>Cimicomorpha</taxon>
        <taxon>Reduviidae</taxon>
        <taxon>Triatominae</taxon>
        <taxon>Triatoma</taxon>
    </lineage>
</organism>
<name>A0A161M313_TRIIF</name>
<evidence type="ECO:0000256" key="1">
    <source>
        <dbReference type="ARBA" id="ARBA00004300"/>
    </source>
</evidence>
<dbReference type="GO" id="GO:0005813">
    <property type="term" value="C:centrosome"/>
    <property type="evidence" value="ECO:0007669"/>
    <property type="project" value="UniProtKB-SubCell"/>
</dbReference>
<accession>A0A161M313</accession>
<protein>
    <submittedName>
        <fullName evidence="5">Blastoderm-specific protein 25d isoform x1</fullName>
    </submittedName>
</protein>
<dbReference type="PANTHER" id="PTHR18905">
    <property type="entry name" value="NINEIN"/>
    <property type="match status" value="1"/>
</dbReference>
<sequence length="146" mass="16779">VQTNSFETTKYASKYKHTTNSTKLVNPRLENIQIFHSLSNRLRQQEIRCRDLQSALKQQHKQTEQILNKAWERHKTDLATIQNSLIVTQEKLNLQTKSTKQQLERLAMADGLVKDLVQENAHLAASVLSLEHRFQSLSNSALSNSI</sequence>
<evidence type="ECO:0000313" key="5">
    <source>
        <dbReference type="EMBL" id="JAR98434.1"/>
    </source>
</evidence>
<evidence type="ECO:0000256" key="4">
    <source>
        <dbReference type="ARBA" id="ARBA00023212"/>
    </source>
</evidence>
<feature type="non-terminal residue" evidence="5">
    <location>
        <position position="1"/>
    </location>
</feature>
<reference evidence="5" key="2">
    <citation type="journal article" date="2017" name="J. Med. Entomol.">
        <title>Transcriptome Analysis of the Triatoma infestans (Hemiptera: Reduviidae) Integument.</title>
        <authorList>
            <person name="Calderon-Fernandez G.M."/>
            <person name="Moriconi D.E."/>
            <person name="Dulbecco A.B."/>
            <person name="Juarez M.P."/>
        </authorList>
    </citation>
    <scope>NUCLEOTIDE SEQUENCE</scope>
    <source>
        <strain evidence="5">Int1</strain>
        <tissue evidence="5">Integument</tissue>
    </source>
</reference>
<evidence type="ECO:0000256" key="2">
    <source>
        <dbReference type="ARBA" id="ARBA00022490"/>
    </source>
</evidence>
<proteinExistence type="predicted"/>
<keyword evidence="4" id="KW-0206">Cytoskeleton</keyword>
<comment type="subcellular location">
    <subcellularLocation>
        <location evidence="1">Cytoplasm</location>
        <location evidence="1">Cytoskeleton</location>
        <location evidence="1">Microtubule organizing center</location>
        <location evidence="1">Centrosome</location>
    </subcellularLocation>
</comment>
<evidence type="ECO:0000256" key="3">
    <source>
        <dbReference type="ARBA" id="ARBA00022553"/>
    </source>
</evidence>
<dbReference type="AlphaFoldDB" id="A0A161M313"/>